<protein>
    <submittedName>
        <fullName evidence="2">Type II secretory pathway component PulF</fullName>
    </submittedName>
</protein>
<name>A0ABV2M847_9FIRM</name>
<keyword evidence="1" id="KW-1133">Transmembrane helix</keyword>
<keyword evidence="1" id="KW-0472">Membrane</keyword>
<feature type="transmembrane region" description="Helical" evidence="1">
    <location>
        <begin position="7"/>
        <end position="25"/>
    </location>
</feature>
<reference evidence="2 3" key="1">
    <citation type="submission" date="2024-06" db="EMBL/GenBank/DDBJ databases">
        <title>Genomic Encyclopedia of Type Strains, Phase IV (KMG-IV): sequencing the most valuable type-strain genomes for metagenomic binning, comparative biology and taxonomic classification.</title>
        <authorList>
            <person name="Goeker M."/>
        </authorList>
    </citation>
    <scope>NUCLEOTIDE SEQUENCE [LARGE SCALE GENOMIC DNA]</scope>
    <source>
        <strain evidence="2 3">DSM 29492</strain>
    </source>
</reference>
<proteinExistence type="predicted"/>
<dbReference type="EMBL" id="JBEPMJ010000066">
    <property type="protein sequence ID" value="MET3752579.1"/>
    <property type="molecule type" value="Genomic_DNA"/>
</dbReference>
<organism evidence="2 3">
    <name type="scientific">Blautia caecimuris</name>
    <dbReference type="NCBI Taxonomy" id="1796615"/>
    <lineage>
        <taxon>Bacteria</taxon>
        <taxon>Bacillati</taxon>
        <taxon>Bacillota</taxon>
        <taxon>Clostridia</taxon>
        <taxon>Lachnospirales</taxon>
        <taxon>Lachnospiraceae</taxon>
        <taxon>Blautia</taxon>
    </lineage>
</organism>
<evidence type="ECO:0000313" key="2">
    <source>
        <dbReference type="EMBL" id="MET3752579.1"/>
    </source>
</evidence>
<evidence type="ECO:0000256" key="1">
    <source>
        <dbReference type="SAM" id="Phobius"/>
    </source>
</evidence>
<gene>
    <name evidence="2" type="ORF">ABID24_003853</name>
</gene>
<accession>A0ABV2M847</accession>
<dbReference type="RefSeq" id="WP_257465808.1">
    <property type="nucleotide sequence ID" value="NZ_BAABXP010000003.1"/>
</dbReference>
<evidence type="ECO:0000313" key="3">
    <source>
        <dbReference type="Proteomes" id="UP001549106"/>
    </source>
</evidence>
<sequence>MFLGLEWYWWLVILVLLIVSIPFKVKFMKWWNQREKEKKKGQTGKWGEEDD</sequence>
<keyword evidence="1" id="KW-0812">Transmembrane</keyword>
<comment type="caution">
    <text evidence="2">The sequence shown here is derived from an EMBL/GenBank/DDBJ whole genome shotgun (WGS) entry which is preliminary data.</text>
</comment>
<dbReference type="Proteomes" id="UP001549106">
    <property type="component" value="Unassembled WGS sequence"/>
</dbReference>
<keyword evidence="3" id="KW-1185">Reference proteome</keyword>